<accession>A0A8S0V9P7</accession>
<evidence type="ECO:0000256" key="1">
    <source>
        <dbReference type="SAM" id="MobiDB-lite"/>
    </source>
</evidence>
<name>A0A8S0V9P7_OLEEU</name>
<keyword evidence="3" id="KW-1185">Reference proteome</keyword>
<dbReference type="OrthoDB" id="777275at2759"/>
<organism evidence="2 3">
    <name type="scientific">Olea europaea subsp. europaea</name>
    <dbReference type="NCBI Taxonomy" id="158383"/>
    <lineage>
        <taxon>Eukaryota</taxon>
        <taxon>Viridiplantae</taxon>
        <taxon>Streptophyta</taxon>
        <taxon>Embryophyta</taxon>
        <taxon>Tracheophyta</taxon>
        <taxon>Spermatophyta</taxon>
        <taxon>Magnoliopsida</taxon>
        <taxon>eudicotyledons</taxon>
        <taxon>Gunneridae</taxon>
        <taxon>Pentapetalae</taxon>
        <taxon>asterids</taxon>
        <taxon>lamiids</taxon>
        <taxon>Lamiales</taxon>
        <taxon>Oleaceae</taxon>
        <taxon>Oleeae</taxon>
        <taxon>Olea</taxon>
    </lineage>
</organism>
<evidence type="ECO:0000313" key="3">
    <source>
        <dbReference type="Proteomes" id="UP000594638"/>
    </source>
</evidence>
<sequence length="105" mass="10915">MADKSRVFIHPNTYHSKREAAAVHGSTEGGSGGGDDAGCPSGIGSMKSSSSSPEGVLSSSESSSPMIENKKNIQDALSDIDTVQLSRIPSLDMDTIWDSLLVSDS</sequence>
<feature type="compositionally biased region" description="Gly residues" evidence="1">
    <location>
        <begin position="27"/>
        <end position="36"/>
    </location>
</feature>
<protein>
    <submittedName>
        <fullName evidence="2">Ethylene-responsive transcription factor ERF062</fullName>
    </submittedName>
</protein>
<gene>
    <name evidence="2" type="ORF">OLEA9_A016361</name>
</gene>
<proteinExistence type="predicted"/>
<dbReference type="Gramene" id="OE9A016361T1">
    <property type="protein sequence ID" value="OE9A016361C1"/>
    <property type="gene ID" value="OE9A016361"/>
</dbReference>
<reference evidence="2 3" key="1">
    <citation type="submission" date="2019-12" db="EMBL/GenBank/DDBJ databases">
        <authorList>
            <person name="Alioto T."/>
            <person name="Alioto T."/>
            <person name="Gomez Garrido J."/>
        </authorList>
    </citation>
    <scope>NUCLEOTIDE SEQUENCE [LARGE SCALE GENOMIC DNA]</scope>
</reference>
<dbReference type="Proteomes" id="UP000594638">
    <property type="component" value="Unassembled WGS sequence"/>
</dbReference>
<evidence type="ECO:0000313" key="2">
    <source>
        <dbReference type="EMBL" id="CAA3030305.1"/>
    </source>
</evidence>
<dbReference type="AlphaFoldDB" id="A0A8S0V9P7"/>
<dbReference type="EMBL" id="CACTIH010009364">
    <property type="protein sequence ID" value="CAA3030305.1"/>
    <property type="molecule type" value="Genomic_DNA"/>
</dbReference>
<feature type="region of interest" description="Disordered" evidence="1">
    <location>
        <begin position="1"/>
        <end position="70"/>
    </location>
</feature>
<feature type="compositionally biased region" description="Low complexity" evidence="1">
    <location>
        <begin position="37"/>
        <end position="65"/>
    </location>
</feature>
<comment type="caution">
    <text evidence="2">The sequence shown here is derived from an EMBL/GenBank/DDBJ whole genome shotgun (WGS) entry which is preliminary data.</text>
</comment>